<keyword evidence="1" id="KW-0696">RNA-directed RNA polymerase</keyword>
<evidence type="ECO:0000313" key="4">
    <source>
        <dbReference type="Proteomes" id="UP000291422"/>
    </source>
</evidence>
<protein>
    <recommendedName>
        <fullName evidence="1">RNA-dependent RNA polymerase</fullName>
        <ecNumber evidence="1">2.7.7.48</ecNumber>
    </recommendedName>
</protein>
<dbReference type="InterPro" id="IPR057596">
    <property type="entry name" value="RDRP_core"/>
</dbReference>
<keyword evidence="1" id="KW-0694">RNA-binding</keyword>
<comment type="caution">
    <text evidence="3">The sequence shown here is derived from an EMBL/GenBank/DDBJ whole genome shotgun (WGS) entry which is preliminary data.</text>
</comment>
<comment type="catalytic activity">
    <reaction evidence="1">
        <text>RNA(n) + a ribonucleoside 5'-triphosphate = RNA(n+1) + diphosphate</text>
        <dbReference type="Rhea" id="RHEA:21248"/>
        <dbReference type="Rhea" id="RHEA-COMP:14527"/>
        <dbReference type="Rhea" id="RHEA-COMP:17342"/>
        <dbReference type="ChEBI" id="CHEBI:33019"/>
        <dbReference type="ChEBI" id="CHEBI:61557"/>
        <dbReference type="ChEBI" id="CHEBI:140395"/>
        <dbReference type="EC" id="2.7.7.48"/>
    </reaction>
</comment>
<comment type="similarity">
    <text evidence="1">Belongs to the RdRP family.</text>
</comment>
<proteinExistence type="inferred from homology"/>
<dbReference type="GO" id="GO:0003723">
    <property type="term" value="F:RNA binding"/>
    <property type="evidence" value="ECO:0007669"/>
    <property type="project" value="UniProtKB-KW"/>
</dbReference>
<evidence type="ECO:0000313" key="3">
    <source>
        <dbReference type="EMBL" id="RYN67280.1"/>
    </source>
</evidence>
<gene>
    <name evidence="3" type="ORF">AA0117_g11662</name>
</gene>
<dbReference type="EMBL" id="PDXD01000055">
    <property type="protein sequence ID" value="RYN67280.1"/>
    <property type="molecule type" value="Genomic_DNA"/>
</dbReference>
<accession>A0A4V1WQ53</accession>
<dbReference type="Proteomes" id="UP000291422">
    <property type="component" value="Unassembled WGS sequence"/>
</dbReference>
<dbReference type="GO" id="GO:0003968">
    <property type="term" value="F:RNA-directed RNA polymerase activity"/>
    <property type="evidence" value="ECO:0007669"/>
    <property type="project" value="UniProtKB-KW"/>
</dbReference>
<dbReference type="Pfam" id="PF05183">
    <property type="entry name" value="RdRP"/>
    <property type="match status" value="1"/>
</dbReference>
<keyword evidence="1" id="KW-0808">Transferase</keyword>
<keyword evidence="1" id="KW-0548">Nucleotidyltransferase</keyword>
<sequence>MRNPQVKELSPWLSEAVDYAKSGKEVNLESQVLNNPKFSIRKEKPDFVHALRRKAFYDQMDEEIDCGKTPSEYMDESYEPEPGYYESPHLLGRIYRKIIGKKFPEVGKCDNMGLEQAVINHNSLLQKRHPIDIVRQQHPPSNKLYQQLTGNMPQQVSIPHMSDQQVNPIMAKVSSLGYRLPHRTLTTTAPDTAYSPRATLDQPPLDYSARVTEFVLSEMRYYRKYLRARGIEEETEYEMFLHLSNDGFPDVLIQRLLTRTLIAMGFGMYEGNPAAASRSPSTEADEGLATTRYLHRQCLWRAW</sequence>
<evidence type="ECO:0000256" key="1">
    <source>
        <dbReference type="RuleBase" id="RU363098"/>
    </source>
</evidence>
<organism evidence="3 4">
    <name type="scientific">Alternaria alternata</name>
    <name type="common">Alternaria rot fungus</name>
    <name type="synonym">Torula alternata</name>
    <dbReference type="NCBI Taxonomy" id="5599"/>
    <lineage>
        <taxon>Eukaryota</taxon>
        <taxon>Fungi</taxon>
        <taxon>Dikarya</taxon>
        <taxon>Ascomycota</taxon>
        <taxon>Pezizomycotina</taxon>
        <taxon>Dothideomycetes</taxon>
        <taxon>Pleosporomycetidae</taxon>
        <taxon>Pleosporales</taxon>
        <taxon>Pleosporineae</taxon>
        <taxon>Pleosporaceae</taxon>
        <taxon>Alternaria</taxon>
        <taxon>Alternaria sect. Alternaria</taxon>
        <taxon>Alternaria alternata complex</taxon>
    </lineage>
</organism>
<feature type="domain" description="RDRP core" evidence="2">
    <location>
        <begin position="2"/>
        <end position="98"/>
    </location>
</feature>
<dbReference type="EC" id="2.7.7.48" evidence="1"/>
<evidence type="ECO:0000259" key="2">
    <source>
        <dbReference type="Pfam" id="PF05183"/>
    </source>
</evidence>
<dbReference type="AlphaFoldDB" id="A0A4V1WQ53"/>
<name>A0A4V1WQ53_ALTAL</name>
<reference evidence="4" key="1">
    <citation type="journal article" date="2019" name="bioRxiv">
        <title>Genomics, evolutionary history and diagnostics of the Alternaria alternata species group including apple and Asian pear pathotypes.</title>
        <authorList>
            <person name="Armitage A.D."/>
            <person name="Cockerton H.M."/>
            <person name="Sreenivasaprasad S."/>
            <person name="Woodhall J.W."/>
            <person name="Lane C.R."/>
            <person name="Harrison R.J."/>
            <person name="Clarkson J.P."/>
        </authorList>
    </citation>
    <scope>NUCLEOTIDE SEQUENCE [LARGE SCALE GENOMIC DNA]</scope>
    <source>
        <strain evidence="4">FERA 1177</strain>
    </source>
</reference>